<dbReference type="Pfam" id="PF00266">
    <property type="entry name" value="Aminotran_5"/>
    <property type="match status" value="1"/>
</dbReference>
<dbReference type="Gene3D" id="3.40.640.10">
    <property type="entry name" value="Type I PLP-dependent aspartate aminotransferase-like (Major domain)"/>
    <property type="match status" value="1"/>
</dbReference>
<dbReference type="PANTHER" id="PTHR43586:SF15">
    <property type="entry name" value="BLR3095 PROTEIN"/>
    <property type="match status" value="1"/>
</dbReference>
<dbReference type="Proteomes" id="UP000885847">
    <property type="component" value="Unassembled WGS sequence"/>
</dbReference>
<dbReference type="SUPFAM" id="SSF53383">
    <property type="entry name" value="PLP-dependent transferases"/>
    <property type="match status" value="1"/>
</dbReference>
<dbReference type="PANTHER" id="PTHR43586">
    <property type="entry name" value="CYSTEINE DESULFURASE"/>
    <property type="match status" value="1"/>
</dbReference>
<dbReference type="InterPro" id="IPR000192">
    <property type="entry name" value="Aminotrans_V_dom"/>
</dbReference>
<gene>
    <name evidence="2" type="ORF">ENF18_08185</name>
</gene>
<comment type="caution">
    <text evidence="2">The sequence shown here is derived from an EMBL/GenBank/DDBJ whole genome shotgun (WGS) entry which is preliminary data.</text>
</comment>
<dbReference type="EMBL" id="DQWE01000388">
    <property type="protein sequence ID" value="HDI83750.1"/>
    <property type="molecule type" value="Genomic_DNA"/>
</dbReference>
<dbReference type="AlphaFoldDB" id="A0A7C0ZAR4"/>
<feature type="domain" description="Aminotransferase class V" evidence="1">
    <location>
        <begin position="50"/>
        <end position="358"/>
    </location>
</feature>
<protein>
    <submittedName>
        <fullName evidence="2">Aminotransferase class V-fold PLP-dependent enzyme</fullName>
    </submittedName>
</protein>
<dbReference type="InterPro" id="IPR015421">
    <property type="entry name" value="PyrdxlP-dep_Trfase_major"/>
</dbReference>
<proteinExistence type="predicted"/>
<keyword evidence="2" id="KW-0032">Aminotransferase</keyword>
<evidence type="ECO:0000313" key="2">
    <source>
        <dbReference type="EMBL" id="HDI83750.1"/>
    </source>
</evidence>
<keyword evidence="2" id="KW-0808">Transferase</keyword>
<dbReference type="Gene3D" id="3.90.1150.10">
    <property type="entry name" value="Aspartate Aminotransferase, domain 1"/>
    <property type="match status" value="1"/>
</dbReference>
<dbReference type="InterPro" id="IPR015422">
    <property type="entry name" value="PyrdxlP-dep_Trfase_small"/>
</dbReference>
<organism evidence="2">
    <name type="scientific">candidate division WOR-3 bacterium</name>
    <dbReference type="NCBI Taxonomy" id="2052148"/>
    <lineage>
        <taxon>Bacteria</taxon>
        <taxon>Bacteria division WOR-3</taxon>
    </lineage>
</organism>
<dbReference type="GO" id="GO:0008483">
    <property type="term" value="F:transaminase activity"/>
    <property type="evidence" value="ECO:0007669"/>
    <property type="project" value="UniProtKB-KW"/>
</dbReference>
<dbReference type="InterPro" id="IPR015424">
    <property type="entry name" value="PyrdxlP-dep_Trfase"/>
</dbReference>
<evidence type="ECO:0000259" key="1">
    <source>
        <dbReference type="Pfam" id="PF00266"/>
    </source>
</evidence>
<sequence>MVSGLFEKKEGTIYVNAASSGLMSIPAMKAAEGILKEYTERAELTWDEQLEVVEDFRKAVSKLLDVKQEEVVPVQNTSQGTFIALLNVINSEEDEIILMEEAFPSIKYIAEVNFPMNKKIYVKFSRRNPVEAVKPHITNKTRAVVIDLVHYVTGEFWDTTELGGYLKEKGIYLIVDGIQGIGAIPFKPFSQHVHFLSCGGSKWLLGPGGTGFLWVSREVFPELKKVYSGWLGAPWKDFSDFSRLPQPYNDPRTFELGTRNLPGMAGLTENIKILNNIGIEQVNSHILSLKNSLLQKIKSLGYKSCCENSPSGIISIKHEAVNMKNLYECLKNRGVICSYRNGMIRFSPHIYNNLREIEKIIGVIKGVDKKGVF</sequence>
<accession>A0A7C0ZAR4</accession>
<reference evidence="2" key="1">
    <citation type="journal article" date="2020" name="mSystems">
        <title>Genome- and Community-Level Interaction Insights into Carbon Utilization and Element Cycling Functions of Hydrothermarchaeota in Hydrothermal Sediment.</title>
        <authorList>
            <person name="Zhou Z."/>
            <person name="Liu Y."/>
            <person name="Xu W."/>
            <person name="Pan J."/>
            <person name="Luo Z.H."/>
            <person name="Li M."/>
        </authorList>
    </citation>
    <scope>NUCLEOTIDE SEQUENCE [LARGE SCALE GENOMIC DNA]</scope>
    <source>
        <strain evidence="2">HyVt-102</strain>
    </source>
</reference>
<name>A0A7C0ZAR4_UNCW3</name>